<protein>
    <submittedName>
        <fullName evidence="13">Oidioi.mRNA.OKI2018_I69.chr2.g6781.t1.cds</fullName>
    </submittedName>
</protein>
<dbReference type="Gene3D" id="3.90.550.10">
    <property type="entry name" value="Spore Coat Polysaccharide Biosynthesis Protein SpsA, Chain A"/>
    <property type="match status" value="1"/>
</dbReference>
<keyword evidence="8" id="KW-1133">Transmembrane helix</keyword>
<dbReference type="PRINTS" id="PR02050">
    <property type="entry name" value="B14GALTRFASE"/>
</dbReference>
<feature type="domain" description="Galactosyltransferase C-terminal" evidence="11">
    <location>
        <begin position="186"/>
        <end position="262"/>
    </location>
</feature>
<feature type="domain" description="Galactosyltransferase N-terminal" evidence="12">
    <location>
        <begin position="63"/>
        <end position="180"/>
    </location>
</feature>
<comment type="subcellular location">
    <subcellularLocation>
        <location evidence="1">Membrane</location>
        <topology evidence="1">Single-pass type II membrane protein</topology>
    </subcellularLocation>
</comment>
<dbReference type="Pfam" id="PF02709">
    <property type="entry name" value="Glyco_transf_7C"/>
    <property type="match status" value="1"/>
</dbReference>
<keyword evidence="7" id="KW-0735">Signal-anchor</keyword>
<evidence type="ECO:0000256" key="9">
    <source>
        <dbReference type="ARBA" id="ARBA00023136"/>
    </source>
</evidence>
<evidence type="ECO:0000256" key="2">
    <source>
        <dbReference type="ARBA" id="ARBA00004922"/>
    </source>
</evidence>
<evidence type="ECO:0000313" key="14">
    <source>
        <dbReference type="Proteomes" id="UP001158576"/>
    </source>
</evidence>
<dbReference type="InterPro" id="IPR027995">
    <property type="entry name" value="Galactosyl_T_N"/>
</dbReference>
<comment type="pathway">
    <text evidence="2">Protein modification; protein glycosylation.</text>
</comment>
<comment type="similarity">
    <text evidence="3">Belongs to the glycosyltransferase 7 family.</text>
</comment>
<dbReference type="PANTHER" id="PTHR19300:SF57">
    <property type="entry name" value="BETA-1,4-N-ACETYLGALACTOSAMINYLTRANSFERASE"/>
    <property type="match status" value="1"/>
</dbReference>
<evidence type="ECO:0000313" key="13">
    <source>
        <dbReference type="EMBL" id="CAG5112583.1"/>
    </source>
</evidence>
<dbReference type="InterPro" id="IPR003859">
    <property type="entry name" value="Galactosyl_T"/>
</dbReference>
<evidence type="ECO:0000259" key="11">
    <source>
        <dbReference type="Pfam" id="PF02709"/>
    </source>
</evidence>
<dbReference type="InterPro" id="IPR029044">
    <property type="entry name" value="Nucleotide-diphossugar_trans"/>
</dbReference>
<evidence type="ECO:0000256" key="8">
    <source>
        <dbReference type="ARBA" id="ARBA00022989"/>
    </source>
</evidence>
<evidence type="ECO:0000256" key="10">
    <source>
        <dbReference type="ARBA" id="ARBA00023180"/>
    </source>
</evidence>
<dbReference type="EMBL" id="OU015567">
    <property type="protein sequence ID" value="CAG5112583.1"/>
    <property type="molecule type" value="Genomic_DNA"/>
</dbReference>
<dbReference type="Proteomes" id="UP001158576">
    <property type="component" value="Chromosome 2"/>
</dbReference>
<reference evidence="13 14" key="1">
    <citation type="submission" date="2021-04" db="EMBL/GenBank/DDBJ databases">
        <authorList>
            <person name="Bliznina A."/>
        </authorList>
    </citation>
    <scope>NUCLEOTIDE SEQUENCE [LARGE SCALE GENOMIC DNA]</scope>
</reference>
<evidence type="ECO:0000256" key="6">
    <source>
        <dbReference type="ARBA" id="ARBA00022692"/>
    </source>
</evidence>
<dbReference type="Pfam" id="PF13733">
    <property type="entry name" value="Glyco_transf_7N"/>
    <property type="match status" value="1"/>
</dbReference>
<evidence type="ECO:0000256" key="7">
    <source>
        <dbReference type="ARBA" id="ARBA00022968"/>
    </source>
</evidence>
<evidence type="ECO:0000256" key="1">
    <source>
        <dbReference type="ARBA" id="ARBA00004606"/>
    </source>
</evidence>
<sequence>MLPAGFFRRLAQVIGLYFVYKLIRGEIFVSKPRIILTPSHLPLPVAENECSPPPFLHYDMNSTLAQIQNGTFNDHFSYSSPCWKPESCDRWQRTLVVIPYRNREAALNVSVPLLHYFLQNQQRDYCILLVEQVDRNFFNKARLMNAAYRESQTLGHGTFNCFIYHDVDMIPENGELEYACAEQPIHLSPAVNTFGYRDHYGTLFGGVVAITGDQLRTANGFSNRFWGWGGEDNEIEKRIFMSGLGRKAPPQSIGRYFMLPHEHSWDFKPHSSLGISTSDPVFREIRIKYNYSRLDELGAKPTDWSRDGLNNLRYTRTGFSKNEDKQFMKLDIDVSTVRLSEIAIEIDGEEKYQIGWDFEKDRLKPQEPCFIENSPLEGAMPEEHRSSNETDFSKAIEKCSKEAGCSSILFSEKENLYFLNEESVLLGSRRLHESFGSLVQKNYQQNKIWLKKCPGHLERQNQITKPILLKTSNFTMVSMNFNLTSDLTVENDIYVYTTILPYTENDPNIDRAKHRLLRNSIWSRIERVTPSDFVDGRAGISLSFPLPPLIGSYQAKTVATTKDAMPVGLYRWSWFQDVKDTDLSAELEVTNRILNRRPPFSQNENFANFNLPTK</sequence>
<keyword evidence="14" id="KW-1185">Reference proteome</keyword>
<organism evidence="13 14">
    <name type="scientific">Oikopleura dioica</name>
    <name type="common">Tunicate</name>
    <dbReference type="NCBI Taxonomy" id="34765"/>
    <lineage>
        <taxon>Eukaryota</taxon>
        <taxon>Metazoa</taxon>
        <taxon>Chordata</taxon>
        <taxon>Tunicata</taxon>
        <taxon>Appendicularia</taxon>
        <taxon>Copelata</taxon>
        <taxon>Oikopleuridae</taxon>
        <taxon>Oikopleura</taxon>
    </lineage>
</organism>
<keyword evidence="10" id="KW-0325">Glycoprotein</keyword>
<dbReference type="PANTHER" id="PTHR19300">
    <property type="entry name" value="BETA-1,4-GALACTOSYLTRANSFERASE"/>
    <property type="match status" value="1"/>
</dbReference>
<evidence type="ECO:0000256" key="3">
    <source>
        <dbReference type="ARBA" id="ARBA00005735"/>
    </source>
</evidence>
<dbReference type="SUPFAM" id="SSF53448">
    <property type="entry name" value="Nucleotide-diphospho-sugar transferases"/>
    <property type="match status" value="1"/>
</dbReference>
<evidence type="ECO:0000259" key="12">
    <source>
        <dbReference type="Pfam" id="PF13733"/>
    </source>
</evidence>
<dbReference type="InterPro" id="IPR027791">
    <property type="entry name" value="Galactosyl_T_C"/>
</dbReference>
<name>A0ABN7T8X3_OIKDI</name>
<keyword evidence="5" id="KW-0808">Transferase</keyword>
<accession>A0ABN7T8X3</accession>
<keyword evidence="4" id="KW-0328">Glycosyltransferase</keyword>
<evidence type="ECO:0000256" key="4">
    <source>
        <dbReference type="ARBA" id="ARBA00022676"/>
    </source>
</evidence>
<evidence type="ECO:0000256" key="5">
    <source>
        <dbReference type="ARBA" id="ARBA00022679"/>
    </source>
</evidence>
<keyword evidence="9" id="KW-0472">Membrane</keyword>
<proteinExistence type="inferred from homology"/>
<gene>
    <name evidence="13" type="ORF">OKIOD_LOCUS15546</name>
</gene>
<keyword evidence="6" id="KW-0812">Transmembrane</keyword>